<gene>
    <name evidence="2" type="ORF">PRLR5076_06430</name>
</gene>
<comment type="caution">
    <text evidence="2">The sequence shown here is derived from an EMBL/GenBank/DDBJ whole genome shotgun (WGS) entry which is preliminary data.</text>
</comment>
<organism evidence="2 3">
    <name type="scientific">Prevotella lacticifex</name>
    <dbReference type="NCBI Taxonomy" id="2854755"/>
    <lineage>
        <taxon>Bacteria</taxon>
        <taxon>Pseudomonadati</taxon>
        <taxon>Bacteroidota</taxon>
        <taxon>Bacteroidia</taxon>
        <taxon>Bacteroidales</taxon>
        <taxon>Prevotellaceae</taxon>
        <taxon>Prevotella</taxon>
    </lineage>
</organism>
<name>A0A9R1C852_9BACT</name>
<protein>
    <submittedName>
        <fullName evidence="2">Uncharacterized protein</fullName>
    </submittedName>
</protein>
<evidence type="ECO:0000313" key="2">
    <source>
        <dbReference type="EMBL" id="GJG57792.1"/>
    </source>
</evidence>
<proteinExistence type="predicted"/>
<keyword evidence="3" id="KW-1185">Reference proteome</keyword>
<dbReference type="GeneID" id="72468694"/>
<keyword evidence="1" id="KW-0812">Transmembrane</keyword>
<feature type="transmembrane region" description="Helical" evidence="1">
    <location>
        <begin position="128"/>
        <end position="148"/>
    </location>
</feature>
<evidence type="ECO:0000256" key="1">
    <source>
        <dbReference type="SAM" id="Phobius"/>
    </source>
</evidence>
<dbReference type="RefSeq" id="WP_223928261.1">
    <property type="nucleotide sequence ID" value="NZ_BPTU01000004.1"/>
</dbReference>
<feature type="transmembrane region" description="Helical" evidence="1">
    <location>
        <begin position="19"/>
        <end position="38"/>
    </location>
</feature>
<reference evidence="2" key="1">
    <citation type="journal article" date="2022" name="Int. J. Syst. Evol. Microbiol.">
        <title>Prevotella lacticifex sp. nov., isolated from the rumen of cows.</title>
        <authorList>
            <person name="Shinkai T."/>
            <person name="Ikeyama N."/>
            <person name="Kumagai M."/>
            <person name="Ohmori H."/>
            <person name="Sakamoto M."/>
            <person name="Ohkuma M."/>
            <person name="Mitsumori M."/>
        </authorList>
    </citation>
    <scope>NUCLEOTIDE SEQUENCE</scope>
    <source>
        <strain evidence="2">R5076</strain>
    </source>
</reference>
<keyword evidence="1" id="KW-1133">Transmembrane helix</keyword>
<dbReference type="Proteomes" id="UP000825483">
    <property type="component" value="Unassembled WGS sequence"/>
</dbReference>
<keyword evidence="1" id="KW-0472">Membrane</keyword>
<dbReference type="EMBL" id="BPUB01000001">
    <property type="protein sequence ID" value="GJG57792.1"/>
    <property type="molecule type" value="Genomic_DNA"/>
</dbReference>
<dbReference type="AlphaFoldDB" id="A0A9R1C852"/>
<feature type="transmembrane region" description="Helical" evidence="1">
    <location>
        <begin position="44"/>
        <end position="67"/>
    </location>
</feature>
<feature type="transmembrane region" description="Helical" evidence="1">
    <location>
        <begin position="101"/>
        <end position="122"/>
    </location>
</feature>
<accession>A0A9R1C852</accession>
<evidence type="ECO:0000313" key="3">
    <source>
        <dbReference type="Proteomes" id="UP000825483"/>
    </source>
</evidence>
<sequence length="169" mass="18745">MELIDYTNKWLTGEIQEDLAMVAGGVVCLLLALVAWRWGSSESARAIILPLTVVAVIFIGGGAALAYNNHQRSKQFVEQYQELPEKFLESEKARVAAFMKIYPQTIIVSAVMMVIAVCVFTFCDKPWLRASALALILVALAALTIDFFSKERGVIYQQELDTVKIENVG</sequence>